<reference evidence="1" key="2">
    <citation type="journal article" date="2015" name="Data Brief">
        <title>Shoot transcriptome of the giant reed, Arundo donax.</title>
        <authorList>
            <person name="Barrero R.A."/>
            <person name="Guerrero F.D."/>
            <person name="Moolhuijzen P."/>
            <person name="Goolsby J.A."/>
            <person name="Tidwell J."/>
            <person name="Bellgard S.E."/>
            <person name="Bellgard M.I."/>
        </authorList>
    </citation>
    <scope>NUCLEOTIDE SEQUENCE</scope>
    <source>
        <tissue evidence="1">Shoot tissue taken approximately 20 cm above the soil surface</tissue>
    </source>
</reference>
<dbReference type="EMBL" id="GBRH01252286">
    <property type="protein sequence ID" value="JAD45609.1"/>
    <property type="molecule type" value="Transcribed_RNA"/>
</dbReference>
<evidence type="ECO:0000313" key="1">
    <source>
        <dbReference type="EMBL" id="JAD45609.1"/>
    </source>
</evidence>
<proteinExistence type="predicted"/>
<sequence length="30" mass="3394">MIFLGVTPLGLKLIALRAMNYFLQSALRRS</sequence>
<accession>A0A0A9A1X0</accession>
<dbReference type="AlphaFoldDB" id="A0A0A9A1X0"/>
<organism evidence="1">
    <name type="scientific">Arundo donax</name>
    <name type="common">Giant reed</name>
    <name type="synonym">Donax arundinaceus</name>
    <dbReference type="NCBI Taxonomy" id="35708"/>
    <lineage>
        <taxon>Eukaryota</taxon>
        <taxon>Viridiplantae</taxon>
        <taxon>Streptophyta</taxon>
        <taxon>Embryophyta</taxon>
        <taxon>Tracheophyta</taxon>
        <taxon>Spermatophyta</taxon>
        <taxon>Magnoliopsida</taxon>
        <taxon>Liliopsida</taxon>
        <taxon>Poales</taxon>
        <taxon>Poaceae</taxon>
        <taxon>PACMAD clade</taxon>
        <taxon>Arundinoideae</taxon>
        <taxon>Arundineae</taxon>
        <taxon>Arundo</taxon>
    </lineage>
</organism>
<reference evidence="1" key="1">
    <citation type="submission" date="2014-09" db="EMBL/GenBank/DDBJ databases">
        <authorList>
            <person name="Magalhaes I.L.F."/>
            <person name="Oliveira U."/>
            <person name="Santos F.R."/>
            <person name="Vidigal T.H.D.A."/>
            <person name="Brescovit A.D."/>
            <person name="Santos A.J."/>
        </authorList>
    </citation>
    <scope>NUCLEOTIDE SEQUENCE</scope>
    <source>
        <tissue evidence="1">Shoot tissue taken approximately 20 cm above the soil surface</tissue>
    </source>
</reference>
<name>A0A0A9A1X0_ARUDO</name>
<protein>
    <submittedName>
        <fullName evidence="1">Uncharacterized protein</fullName>
    </submittedName>
</protein>